<dbReference type="OrthoDB" id="3256296at2759"/>
<gene>
    <name evidence="1" type="ORF">D9757_013381</name>
</gene>
<accession>A0A8H5CQV4</accession>
<organism evidence="1 2">
    <name type="scientific">Collybiopsis confluens</name>
    <dbReference type="NCBI Taxonomy" id="2823264"/>
    <lineage>
        <taxon>Eukaryota</taxon>
        <taxon>Fungi</taxon>
        <taxon>Dikarya</taxon>
        <taxon>Basidiomycota</taxon>
        <taxon>Agaricomycotina</taxon>
        <taxon>Agaricomycetes</taxon>
        <taxon>Agaricomycetidae</taxon>
        <taxon>Agaricales</taxon>
        <taxon>Marasmiineae</taxon>
        <taxon>Omphalotaceae</taxon>
        <taxon>Collybiopsis</taxon>
    </lineage>
</organism>
<name>A0A8H5CQV4_9AGAR</name>
<reference evidence="1 2" key="1">
    <citation type="journal article" date="2020" name="ISME J.">
        <title>Uncovering the hidden diversity of litter-decomposition mechanisms in mushroom-forming fungi.</title>
        <authorList>
            <person name="Floudas D."/>
            <person name="Bentzer J."/>
            <person name="Ahren D."/>
            <person name="Johansson T."/>
            <person name="Persson P."/>
            <person name="Tunlid A."/>
        </authorList>
    </citation>
    <scope>NUCLEOTIDE SEQUENCE [LARGE SCALE GENOMIC DNA]</scope>
    <source>
        <strain evidence="1 2">CBS 406.79</strain>
    </source>
</reference>
<comment type="caution">
    <text evidence="1">The sequence shown here is derived from an EMBL/GenBank/DDBJ whole genome shotgun (WGS) entry which is preliminary data.</text>
</comment>
<sequence>MVSSMNQLVYELFHKPSSTSTKKETWVQDDRDAFSSRKATTFSFLCGKSTRSVADILDIWMRYPYGSTDTDSPQMYSLTAQCSYTAIKAVRPALTSFAVQVVQRRLKSQMREAVKHTSGLYRLSKFHPPRWKLASSEKISVCRDSISSQRYTKIPVSALGHTP</sequence>
<protein>
    <submittedName>
        <fullName evidence="1">Uncharacterized protein</fullName>
    </submittedName>
</protein>
<proteinExistence type="predicted"/>
<dbReference type="AlphaFoldDB" id="A0A8H5CQV4"/>
<evidence type="ECO:0000313" key="1">
    <source>
        <dbReference type="EMBL" id="KAF5345383.1"/>
    </source>
</evidence>
<keyword evidence="2" id="KW-1185">Reference proteome</keyword>
<dbReference type="EMBL" id="JAACJN010000378">
    <property type="protein sequence ID" value="KAF5345383.1"/>
    <property type="molecule type" value="Genomic_DNA"/>
</dbReference>
<evidence type="ECO:0000313" key="2">
    <source>
        <dbReference type="Proteomes" id="UP000518752"/>
    </source>
</evidence>
<dbReference type="Proteomes" id="UP000518752">
    <property type="component" value="Unassembled WGS sequence"/>
</dbReference>